<keyword evidence="2" id="KW-1185">Reference proteome</keyword>
<reference evidence="1 2" key="1">
    <citation type="submission" date="2020-08" db="EMBL/GenBank/DDBJ databases">
        <title>A Genomic Blueprint of the Chicken Gut Microbiome.</title>
        <authorList>
            <person name="Gilroy R."/>
            <person name="Ravi A."/>
            <person name="Getino M."/>
            <person name="Pursley I."/>
            <person name="Horton D.L."/>
            <person name="Alikhan N.-F."/>
            <person name="Baker D."/>
            <person name="Gharbi K."/>
            <person name="Hall N."/>
            <person name="Watson M."/>
            <person name="Adriaenssens E.M."/>
            <person name="Foster-Nyarko E."/>
            <person name="Jarju S."/>
            <person name="Secka A."/>
            <person name="Antonio M."/>
            <person name="Oren A."/>
            <person name="Chaudhuri R."/>
            <person name="La Ragione R.M."/>
            <person name="Hildebrand F."/>
            <person name="Pallen M.J."/>
        </authorList>
    </citation>
    <scope>NUCLEOTIDE SEQUENCE [LARGE SCALE GENOMIC DNA]</scope>
    <source>
        <strain evidence="1 2">Sa1CVA4</strain>
    </source>
</reference>
<protein>
    <recommendedName>
        <fullName evidence="3">DUF4468 domain-containing protein</fullName>
    </recommendedName>
</protein>
<accession>A0ABR8WQI1</accession>
<gene>
    <name evidence="1" type="ORF">H9628_11730</name>
</gene>
<evidence type="ECO:0000313" key="2">
    <source>
        <dbReference type="Proteomes" id="UP000626242"/>
    </source>
</evidence>
<sequence length="190" mass="22750">MNFKQILTSNFLLFCSLIFGQQNIHYQNGEKIINEKIEKYHKIDTLDYYSPVKATLENRTLDFEVYRNEGEMTVRNVEKQTFGNGGMSVYKFVNKETKKLLKIEYYQTKHLYSDQNLKRYLNSEIQKISIFFDENNKPDFAKILENQYTSEKVISSQIYYLNLSEENAYYKSSESEKLIKYIFQIVTDYK</sequence>
<dbReference type="RefSeq" id="WP_251834334.1">
    <property type="nucleotide sequence ID" value="NZ_JACSPS010000013.1"/>
</dbReference>
<proteinExistence type="predicted"/>
<organism evidence="1 2">
    <name type="scientific">Kaistella pullorum</name>
    <dbReference type="NCBI Taxonomy" id="2763074"/>
    <lineage>
        <taxon>Bacteria</taxon>
        <taxon>Pseudomonadati</taxon>
        <taxon>Bacteroidota</taxon>
        <taxon>Flavobacteriia</taxon>
        <taxon>Flavobacteriales</taxon>
        <taxon>Weeksellaceae</taxon>
        <taxon>Chryseobacterium group</taxon>
        <taxon>Kaistella</taxon>
    </lineage>
</organism>
<name>A0ABR8WQI1_9FLAO</name>
<dbReference type="Proteomes" id="UP000626242">
    <property type="component" value="Unassembled WGS sequence"/>
</dbReference>
<evidence type="ECO:0008006" key="3">
    <source>
        <dbReference type="Google" id="ProtNLM"/>
    </source>
</evidence>
<dbReference type="EMBL" id="JACSPS010000013">
    <property type="protein sequence ID" value="MBD8019137.1"/>
    <property type="molecule type" value="Genomic_DNA"/>
</dbReference>
<comment type="caution">
    <text evidence="1">The sequence shown here is derived from an EMBL/GenBank/DDBJ whole genome shotgun (WGS) entry which is preliminary data.</text>
</comment>
<evidence type="ECO:0000313" key="1">
    <source>
        <dbReference type="EMBL" id="MBD8019137.1"/>
    </source>
</evidence>